<dbReference type="FunFam" id="3.30.70.270:FF:000001">
    <property type="entry name" value="Diguanylate cyclase domain protein"/>
    <property type="match status" value="1"/>
</dbReference>
<dbReference type="Pfam" id="PF00990">
    <property type="entry name" value="GGDEF"/>
    <property type="match status" value="1"/>
</dbReference>
<keyword evidence="4" id="KW-1133">Transmembrane helix</keyword>
<dbReference type="PROSITE" id="PS50887">
    <property type="entry name" value="GGDEF"/>
    <property type="match status" value="1"/>
</dbReference>
<gene>
    <name evidence="6" type="ORF">CEX98_19435</name>
</gene>
<dbReference type="RefSeq" id="WP_099643672.1">
    <property type="nucleotide sequence ID" value="NZ_NKHF01000098.1"/>
</dbReference>
<feature type="transmembrane region" description="Helical" evidence="4">
    <location>
        <begin position="20"/>
        <end position="40"/>
    </location>
</feature>
<dbReference type="EC" id="2.7.7.65" evidence="2"/>
<evidence type="ECO:0000256" key="1">
    <source>
        <dbReference type="ARBA" id="ARBA00001946"/>
    </source>
</evidence>
<dbReference type="NCBIfam" id="TIGR00254">
    <property type="entry name" value="GGDEF"/>
    <property type="match status" value="1"/>
</dbReference>
<evidence type="ECO:0000313" key="7">
    <source>
        <dbReference type="Proteomes" id="UP000228621"/>
    </source>
</evidence>
<dbReference type="CDD" id="cd01949">
    <property type="entry name" value="GGDEF"/>
    <property type="match status" value="1"/>
</dbReference>
<evidence type="ECO:0000313" key="6">
    <source>
        <dbReference type="EMBL" id="PCK30088.1"/>
    </source>
</evidence>
<dbReference type="OrthoDB" id="9759607at2"/>
<dbReference type="EMBL" id="NKHF01000098">
    <property type="protein sequence ID" value="PCK30088.1"/>
    <property type="molecule type" value="Genomic_DNA"/>
</dbReference>
<dbReference type="InterPro" id="IPR000160">
    <property type="entry name" value="GGDEF_dom"/>
</dbReference>
<feature type="domain" description="GGDEF" evidence="5">
    <location>
        <begin position="218"/>
        <end position="348"/>
    </location>
</feature>
<organism evidence="6 7">
    <name type="scientific">Pseudoalteromonas piscicida</name>
    <dbReference type="NCBI Taxonomy" id="43662"/>
    <lineage>
        <taxon>Bacteria</taxon>
        <taxon>Pseudomonadati</taxon>
        <taxon>Pseudomonadota</taxon>
        <taxon>Gammaproteobacteria</taxon>
        <taxon>Alteromonadales</taxon>
        <taxon>Pseudoalteromonadaceae</taxon>
        <taxon>Pseudoalteromonas</taxon>
    </lineage>
</organism>
<proteinExistence type="predicted"/>
<evidence type="ECO:0000259" key="5">
    <source>
        <dbReference type="PROSITE" id="PS50887"/>
    </source>
</evidence>
<dbReference type="Gene3D" id="3.30.70.270">
    <property type="match status" value="1"/>
</dbReference>
<feature type="transmembrane region" description="Helical" evidence="4">
    <location>
        <begin position="72"/>
        <end position="94"/>
    </location>
</feature>
<dbReference type="AlphaFoldDB" id="A0A2A5JKY2"/>
<evidence type="ECO:0000256" key="4">
    <source>
        <dbReference type="SAM" id="Phobius"/>
    </source>
</evidence>
<accession>A0A2A5JKY2</accession>
<dbReference type="PANTHER" id="PTHR45138:SF9">
    <property type="entry name" value="DIGUANYLATE CYCLASE DGCM-RELATED"/>
    <property type="match status" value="1"/>
</dbReference>
<comment type="cofactor">
    <cofactor evidence="1">
        <name>Mg(2+)</name>
        <dbReference type="ChEBI" id="CHEBI:18420"/>
    </cofactor>
</comment>
<evidence type="ECO:0000256" key="2">
    <source>
        <dbReference type="ARBA" id="ARBA00012528"/>
    </source>
</evidence>
<keyword evidence="4" id="KW-0472">Membrane</keyword>
<feature type="transmembrane region" description="Helical" evidence="4">
    <location>
        <begin position="46"/>
        <end position="65"/>
    </location>
</feature>
<sequence>MTKYHPYSKPDQVEAMKFALLRRVAVYCMWLHVGLIGVFWHLEVTALAIVNIGSVAMWYVGIKFIDTDKPSVALRVFCLEVAIHATLVCAYLGMALGFQYYLWTVSCLMLLDYQLKLRNAVIYSVLLITLFATLKLLFGDIPYQYGYPDLVPFVHFANVLICGIPMIYTISHIRKMTVQQRDKLAELAAHDPLTQMFNRHYARELISHAKESCVSTHSPLCLVMADIDHFKQINDTYGHDKGDKILKNVADTIKSHIRPADIAVRWGGEEFLIVLAPCSTKEAIHRIEQLRLTIENIHFQNSQLTVTMSFGIASWDHQDSFETTISHADAALYDSKHNGRNRISVAPTISRLKESSSAP</sequence>
<comment type="caution">
    <text evidence="6">The sequence shown here is derived from an EMBL/GenBank/DDBJ whole genome shotgun (WGS) entry which is preliminary data.</text>
</comment>
<dbReference type="InterPro" id="IPR029787">
    <property type="entry name" value="Nucleotide_cyclase"/>
</dbReference>
<dbReference type="GO" id="GO:0052621">
    <property type="term" value="F:diguanylate cyclase activity"/>
    <property type="evidence" value="ECO:0007669"/>
    <property type="project" value="UniProtKB-EC"/>
</dbReference>
<comment type="catalytic activity">
    <reaction evidence="3">
        <text>2 GTP = 3',3'-c-di-GMP + 2 diphosphate</text>
        <dbReference type="Rhea" id="RHEA:24898"/>
        <dbReference type="ChEBI" id="CHEBI:33019"/>
        <dbReference type="ChEBI" id="CHEBI:37565"/>
        <dbReference type="ChEBI" id="CHEBI:58805"/>
        <dbReference type="EC" id="2.7.7.65"/>
    </reaction>
</comment>
<dbReference type="SMART" id="SM00267">
    <property type="entry name" value="GGDEF"/>
    <property type="match status" value="1"/>
</dbReference>
<dbReference type="PANTHER" id="PTHR45138">
    <property type="entry name" value="REGULATORY COMPONENTS OF SENSORY TRANSDUCTION SYSTEM"/>
    <property type="match status" value="1"/>
</dbReference>
<dbReference type="SUPFAM" id="SSF55073">
    <property type="entry name" value="Nucleotide cyclase"/>
    <property type="match status" value="1"/>
</dbReference>
<reference evidence="7" key="1">
    <citation type="journal article" date="2019" name="Genome Announc.">
        <title>Draft Genome Sequence of Pseudoalteromonas piscicida Strain 36Y ROTHPW, an Hypersaline Seawater Isolate from the South Coast of Sonora, Mexico.</title>
        <authorList>
            <person name="Sanchez-Diaz R."/>
            <person name="Molina-Garza Z.J."/>
            <person name="Cruz-Suarez L.E."/>
            <person name="Selvin J."/>
            <person name="Kiran G.S."/>
            <person name="Ibarra-Gamez J.C."/>
            <person name="Gomez-Gil B."/>
            <person name="Galaviz-Silva L."/>
        </authorList>
    </citation>
    <scope>NUCLEOTIDE SEQUENCE [LARGE SCALE GENOMIC DNA]</scope>
    <source>
        <strain evidence="7">36Y_RITHPW</strain>
    </source>
</reference>
<dbReference type="InterPro" id="IPR043128">
    <property type="entry name" value="Rev_trsase/Diguanyl_cyclase"/>
</dbReference>
<evidence type="ECO:0000256" key="3">
    <source>
        <dbReference type="ARBA" id="ARBA00034247"/>
    </source>
</evidence>
<feature type="transmembrane region" description="Helical" evidence="4">
    <location>
        <begin position="120"/>
        <end position="138"/>
    </location>
</feature>
<keyword evidence="7" id="KW-1185">Reference proteome</keyword>
<protein>
    <recommendedName>
        <fullName evidence="2">diguanylate cyclase</fullName>
        <ecNumber evidence="2">2.7.7.65</ecNumber>
    </recommendedName>
</protein>
<keyword evidence="4" id="KW-0812">Transmembrane</keyword>
<dbReference type="InterPro" id="IPR050469">
    <property type="entry name" value="Diguanylate_Cyclase"/>
</dbReference>
<feature type="transmembrane region" description="Helical" evidence="4">
    <location>
        <begin position="150"/>
        <end position="171"/>
    </location>
</feature>
<dbReference type="Proteomes" id="UP000228621">
    <property type="component" value="Unassembled WGS sequence"/>
</dbReference>
<name>A0A2A5JKY2_PSEO7</name>